<feature type="transmembrane region" description="Helical" evidence="1">
    <location>
        <begin position="172"/>
        <end position="195"/>
    </location>
</feature>
<keyword evidence="1" id="KW-1133">Transmembrane helix</keyword>
<reference evidence="2" key="1">
    <citation type="journal article" date="2015" name="Nature">
        <title>Complex archaea that bridge the gap between prokaryotes and eukaryotes.</title>
        <authorList>
            <person name="Spang A."/>
            <person name="Saw J.H."/>
            <person name="Jorgensen S.L."/>
            <person name="Zaremba-Niedzwiedzka K."/>
            <person name="Martijn J."/>
            <person name="Lind A.E."/>
            <person name="van Eijk R."/>
            <person name="Schleper C."/>
            <person name="Guy L."/>
            <person name="Ettema T.J."/>
        </authorList>
    </citation>
    <scope>NUCLEOTIDE SEQUENCE</scope>
</reference>
<feature type="transmembrane region" description="Helical" evidence="1">
    <location>
        <begin position="38"/>
        <end position="61"/>
    </location>
</feature>
<sequence>MNVFSIIILCYFYVYGIILVYISYLAKTNGEKGAFINNLINALILIISITFNLLLIIFFPFLNWEFLVFPFNLLMLGFIGIFLPLFYLFTSREKKKIKKLDQNLEITQLTSFKELPLKYEIYRKLTHLIVLGIIFFYFTLGFWIKNFFAYILEFVPDFISNMFHMGGDIMFFTQNLVVFLVGVSLIGLLTADFIRILTPENYPLKPINQLLREKELGMRLGSHISMSIGCFSIIILYGLIIPIGPVIICTSMTMTIFSDMTSNLVGRTLGRKKIRDTNKTYEGLFAGILVAFLTGLLVFYLLRDFYNFSIFGLFLIPLIGTVIVGLLDYLDLEIDDNLSYNFCISSVLFFVSVFII</sequence>
<dbReference type="AlphaFoldDB" id="A0A0F9LHB0"/>
<gene>
    <name evidence="2" type="ORF">LCGC14_1278020</name>
</gene>
<dbReference type="PANTHER" id="PTHR31303:SF1">
    <property type="entry name" value="CTP-DEPENDENT DIACYLGLYCEROL KINASE 1"/>
    <property type="match status" value="1"/>
</dbReference>
<organism evidence="2">
    <name type="scientific">marine sediment metagenome</name>
    <dbReference type="NCBI Taxonomy" id="412755"/>
    <lineage>
        <taxon>unclassified sequences</taxon>
        <taxon>metagenomes</taxon>
        <taxon>ecological metagenomes</taxon>
    </lineage>
</organism>
<evidence type="ECO:0000256" key="1">
    <source>
        <dbReference type="SAM" id="Phobius"/>
    </source>
</evidence>
<feature type="transmembrane region" description="Helical" evidence="1">
    <location>
        <begin position="308"/>
        <end position="330"/>
    </location>
</feature>
<evidence type="ECO:0008006" key="3">
    <source>
        <dbReference type="Google" id="ProtNLM"/>
    </source>
</evidence>
<dbReference type="InterPro" id="IPR037997">
    <property type="entry name" value="Dgk1-like"/>
</dbReference>
<evidence type="ECO:0000313" key="2">
    <source>
        <dbReference type="EMBL" id="KKM86536.1"/>
    </source>
</evidence>
<feature type="transmembrane region" description="Helical" evidence="1">
    <location>
        <begin position="283"/>
        <end position="302"/>
    </location>
</feature>
<name>A0A0F9LHB0_9ZZZZ</name>
<feature type="transmembrane region" description="Helical" evidence="1">
    <location>
        <begin position="337"/>
        <end position="355"/>
    </location>
</feature>
<feature type="transmembrane region" description="Helical" evidence="1">
    <location>
        <begin position="67"/>
        <end position="89"/>
    </location>
</feature>
<keyword evidence="1" id="KW-0812">Transmembrane</keyword>
<protein>
    <recommendedName>
        <fullName evidence="3">Phosphatidate cytidylyltransferase</fullName>
    </recommendedName>
</protein>
<feature type="transmembrane region" description="Helical" evidence="1">
    <location>
        <begin position="6"/>
        <end position="26"/>
    </location>
</feature>
<feature type="transmembrane region" description="Helical" evidence="1">
    <location>
        <begin position="128"/>
        <end position="152"/>
    </location>
</feature>
<dbReference type="EMBL" id="LAZR01007241">
    <property type="protein sequence ID" value="KKM86536.1"/>
    <property type="molecule type" value="Genomic_DNA"/>
</dbReference>
<accession>A0A0F9LHB0</accession>
<dbReference type="GO" id="GO:0004143">
    <property type="term" value="F:ATP-dependent diacylglycerol kinase activity"/>
    <property type="evidence" value="ECO:0007669"/>
    <property type="project" value="InterPro"/>
</dbReference>
<comment type="caution">
    <text evidence="2">The sequence shown here is derived from an EMBL/GenBank/DDBJ whole genome shotgun (WGS) entry which is preliminary data.</text>
</comment>
<keyword evidence="1" id="KW-0472">Membrane</keyword>
<dbReference type="PANTHER" id="PTHR31303">
    <property type="entry name" value="CTP-DEPENDENT DIACYLGLYCEROL KINASE 1"/>
    <property type="match status" value="1"/>
</dbReference>
<proteinExistence type="predicted"/>